<dbReference type="AlphaFoldDB" id="A0A679J7R9"/>
<reference evidence="2" key="1">
    <citation type="journal article" date="2016" name="Front. Microbiol.">
        <title>Genome Sequence of the Piezophilic, Mesophilic Sulfate-Reducing Bacterium Desulfovibrio indicus J2T.</title>
        <authorList>
            <person name="Cao J."/>
            <person name="Maignien L."/>
            <person name="Shao Z."/>
            <person name="Alain K."/>
            <person name="Jebbar M."/>
        </authorList>
    </citation>
    <scope>NUCLEOTIDE SEQUENCE</scope>
    <source>
        <strain evidence="2">DSM 21893</strain>
    </source>
</reference>
<evidence type="ECO:0000313" key="3">
    <source>
        <dbReference type="Proteomes" id="UP001055307"/>
    </source>
</evidence>
<dbReference type="Proteomes" id="UP001055307">
    <property type="component" value="Unassembled WGS sequence"/>
</dbReference>
<keyword evidence="3" id="KW-1185">Reference proteome</keyword>
<name>A0A679J7R9_9HYPH</name>
<reference evidence="2" key="3">
    <citation type="submission" date="2021-08" db="EMBL/GenBank/DDBJ databases">
        <authorList>
            <person name="Tani A."/>
            <person name="Ola A."/>
            <person name="Ogura Y."/>
            <person name="Katsura K."/>
            <person name="Hayashi T."/>
        </authorList>
    </citation>
    <scope>NUCLEOTIDE SEQUENCE</scope>
    <source>
        <strain evidence="2">DSM 21893</strain>
    </source>
</reference>
<reference evidence="1" key="2">
    <citation type="submission" date="2019-12" db="EMBL/GenBank/DDBJ databases">
        <authorList>
            <person name="Cremers G."/>
        </authorList>
    </citation>
    <scope>NUCLEOTIDE SEQUENCE</scope>
    <source>
        <strain evidence="1">Mbul1</strain>
    </source>
</reference>
<dbReference type="EMBL" id="LR743504">
    <property type="protein sequence ID" value="CAA2104688.1"/>
    <property type="molecule type" value="Genomic_DNA"/>
</dbReference>
<dbReference type="EMBL" id="BPQF01000035">
    <property type="protein sequence ID" value="GJD41985.1"/>
    <property type="molecule type" value="Genomic_DNA"/>
</dbReference>
<organism evidence="1">
    <name type="scientific">Methylobacterium bullatum</name>
    <dbReference type="NCBI Taxonomy" id="570505"/>
    <lineage>
        <taxon>Bacteria</taxon>
        <taxon>Pseudomonadati</taxon>
        <taxon>Pseudomonadota</taxon>
        <taxon>Alphaproteobacteria</taxon>
        <taxon>Hyphomicrobiales</taxon>
        <taxon>Methylobacteriaceae</taxon>
        <taxon>Methylobacterium</taxon>
    </lineage>
</organism>
<sequence>MPHTTPPHPYVQPPAWWGLEWQSGQLHYTRGGMRYRSRAVRTPECQEAMAAGVTDFSALGLTCEGRDLLFWQAPDHDLDAVQIAIDGIPARVAAREATRAAAAAAERQRIADLIDRARDEATRSLKDRRWSWARRVDVDEAQGLLQRPDLDVADAMRLLSLVERAGKNVARSEVKLATVHEGERALAERPEVRSLALEGVRLITREDADWATTRNDIGWSKSTTIDGHVLDALPELDVAQASHALRLLRVHHKQLPRTMVESIFATV</sequence>
<accession>A0A679J7R9</accession>
<gene>
    <name evidence="1" type="ORF">MBUL_02824</name>
    <name evidence="2" type="ORF">OICFNHDK_4476</name>
</gene>
<proteinExistence type="predicted"/>
<evidence type="ECO:0000313" key="1">
    <source>
        <dbReference type="EMBL" id="CAA2104688.1"/>
    </source>
</evidence>
<protein>
    <submittedName>
        <fullName evidence="1">Uncharacterized protein</fullName>
    </submittedName>
</protein>
<evidence type="ECO:0000313" key="2">
    <source>
        <dbReference type="EMBL" id="GJD41985.1"/>
    </source>
</evidence>